<dbReference type="Proteomes" id="UP000264492">
    <property type="component" value="Unassembled WGS sequence"/>
</dbReference>
<evidence type="ECO:0000313" key="4">
    <source>
        <dbReference type="Proteomes" id="UP000264492"/>
    </source>
</evidence>
<gene>
    <name evidence="3" type="ORF">DX914_03255</name>
</gene>
<name>A0A371K2M7_9GAMM</name>
<organism evidence="3 4">
    <name type="scientific">Lysobacter silvisoli</name>
    <dbReference type="NCBI Taxonomy" id="2293254"/>
    <lineage>
        <taxon>Bacteria</taxon>
        <taxon>Pseudomonadati</taxon>
        <taxon>Pseudomonadota</taxon>
        <taxon>Gammaproteobacteria</taxon>
        <taxon>Lysobacterales</taxon>
        <taxon>Lysobacteraceae</taxon>
        <taxon>Lysobacter</taxon>
    </lineage>
</organism>
<dbReference type="PROSITE" id="PS51412">
    <property type="entry name" value="MACPF_2"/>
    <property type="match status" value="1"/>
</dbReference>
<dbReference type="OrthoDB" id="6022470at2"/>
<evidence type="ECO:0000256" key="1">
    <source>
        <dbReference type="SAM" id="Coils"/>
    </source>
</evidence>
<accession>A0A371K2M7</accession>
<feature type="coiled-coil region" evidence="1">
    <location>
        <begin position="100"/>
        <end position="127"/>
    </location>
</feature>
<comment type="caution">
    <text evidence="3">The sequence shown here is derived from an EMBL/GenBank/DDBJ whole genome shotgun (WGS) entry which is preliminary data.</text>
</comment>
<dbReference type="Pfam" id="PF01823">
    <property type="entry name" value="MACPF"/>
    <property type="match status" value="1"/>
</dbReference>
<sequence length="849" mass="90841">MPKPAKKSDEALLEDYLRSLGLKNQIKIIKAYGVDSLEFLKAVCATAAERKALAQQIRGDTPDGPARIAAGIIDKLTAKQVQHYIDRLAEETEEAGGAGFERKKQQLADAIEAVEKLRKDMADAAAADREAAVKHAQAELDRVLARANAKDLLKGGDLSFATIASAGAALERIQDGLQSKIADSLNAYLDQRPRTPAELVEENQLLRGYCVTAAGLARASGSNLLDMAGLLGKATAVSTLDFEYSSEEAYSEASQQFETSASSYATANSAKGAMFLGTGIGAASLMVQYANASQRQKDEAEMRRSQKATKLRVHYQWAPQATLSLPSNRFALSEDALDALRAIETAAPAARRAAAAEFLRSFGSHVFCSVVLGGWYKHVAKASCSSVERMRTLDEALSNATNWAVSASVSYVGLSGAGSLSTAHSGGISGARASSTAMSCMVKEQQVAVSTSVLGGLPELPSELWLASVKANAHWQVIDRSDEVPVWKIVGQLQTKSLGFERKTMAELLEQTWVNELFIPSVAALGVRDALRLKAPATASDLTAALLALTQPPSMRLAVITRRYDHEQQHFRGELALPPGYKALAGGVAGLSQKEGNFVVASYPSVTGEGRQQRWTWHARMKDIKFTSKVAHAITVVALHDPDDLWDVQIFTKQASDRRSRHVIALQPPGDYLLTGCGGEVDVFENAALQACGFAQPDGRPPAAYERQCQVVIRSADLTAPSPHTLKAYAIGVRARVGTPLQADYQYYRFGAVSHHDRTVTHALHPGGDESRRSTMIAGGACLTDQDMGHCLTGSRPVVANAAAGGAAGVYAWQATSKDHEKVQASAMTVYTLGLSNVEIVWEAPPALG</sequence>
<dbReference type="RefSeq" id="WP_115857618.1">
    <property type="nucleotide sequence ID" value="NZ_QTSU01000001.1"/>
</dbReference>
<protein>
    <recommendedName>
        <fullName evidence="2">MACPF domain-containing protein</fullName>
    </recommendedName>
</protein>
<proteinExistence type="predicted"/>
<evidence type="ECO:0000313" key="3">
    <source>
        <dbReference type="EMBL" id="RDZ28175.1"/>
    </source>
</evidence>
<dbReference type="EMBL" id="QTSU01000001">
    <property type="protein sequence ID" value="RDZ28175.1"/>
    <property type="molecule type" value="Genomic_DNA"/>
</dbReference>
<feature type="domain" description="MACPF" evidence="2">
    <location>
        <begin position="188"/>
        <end position="520"/>
    </location>
</feature>
<dbReference type="AlphaFoldDB" id="A0A371K2M7"/>
<dbReference type="InterPro" id="IPR020864">
    <property type="entry name" value="MACPF"/>
</dbReference>
<evidence type="ECO:0000259" key="2">
    <source>
        <dbReference type="PROSITE" id="PS51412"/>
    </source>
</evidence>
<keyword evidence="4" id="KW-1185">Reference proteome</keyword>
<reference evidence="3 4" key="1">
    <citation type="submission" date="2018-08" db="EMBL/GenBank/DDBJ databases">
        <title>Lysobacter sp. zong2l5, whole genome shotgun sequence.</title>
        <authorList>
            <person name="Zhang X."/>
            <person name="Feng G."/>
            <person name="Zhu H."/>
        </authorList>
    </citation>
    <scope>NUCLEOTIDE SEQUENCE [LARGE SCALE GENOMIC DNA]</scope>
    <source>
        <strain evidence="4">zong2l5</strain>
    </source>
</reference>
<keyword evidence="1" id="KW-0175">Coiled coil</keyword>